<dbReference type="InterPro" id="IPR015221">
    <property type="entry name" value="Urm1"/>
</dbReference>
<evidence type="ECO:0000256" key="5">
    <source>
        <dbReference type="ARBA" id="ARBA00022786"/>
    </source>
</evidence>
<feature type="transmembrane region" description="Helical" evidence="8">
    <location>
        <begin position="90"/>
        <end position="110"/>
    </location>
</feature>
<comment type="similarity">
    <text evidence="6 7">Belongs to the URM1 family.</text>
</comment>
<keyword evidence="8" id="KW-0472">Membrane</keyword>
<comment type="PTM">
    <text evidence="6">C-terminal thiocarboxylation occurs in 2 steps, it is first acyl-adenylated (-COAMP) via the hesA/moeB/thiF part of MOCS3, then thiocarboxylated (-COSH) via the rhodanese domain of MOCS3.</text>
</comment>
<evidence type="ECO:0000256" key="7">
    <source>
        <dbReference type="RuleBase" id="RU361182"/>
    </source>
</evidence>
<dbReference type="Pfam" id="PF09138">
    <property type="entry name" value="Urm1"/>
    <property type="match status" value="1"/>
</dbReference>
<dbReference type="AlphaFoldDB" id="A0A8D0G1L3"/>
<dbReference type="UniPathway" id="UPA00988"/>
<keyword evidence="5 6" id="KW-0833">Ubl conjugation pathway</keyword>
<evidence type="ECO:0000256" key="8">
    <source>
        <dbReference type="SAM" id="Phobius"/>
    </source>
</evidence>
<accession>A0A8D0G1L3</accession>
<reference evidence="9" key="1">
    <citation type="submission" date="2025-08" db="UniProtKB">
        <authorList>
            <consortium name="Ensembl"/>
        </authorList>
    </citation>
    <scope>IDENTIFICATION</scope>
</reference>
<evidence type="ECO:0000256" key="1">
    <source>
        <dbReference type="ARBA" id="ARBA00004496"/>
    </source>
</evidence>
<dbReference type="InterPro" id="IPR012675">
    <property type="entry name" value="Beta-grasp_dom_sf"/>
</dbReference>
<gene>
    <name evidence="6" type="primary">URM1</name>
</gene>
<feature type="cross-link" description="Glycyl lysine isopeptide (Gly-Lys) (interchain with K-? in acceptor proteins)" evidence="6">
    <location>
        <position position="209"/>
    </location>
</feature>
<keyword evidence="10" id="KW-1185">Reference proteome</keyword>
<keyword evidence="2 6" id="KW-0963">Cytoplasm</keyword>
<dbReference type="GO" id="GO:0002098">
    <property type="term" value="P:tRNA wobble uridine modification"/>
    <property type="evidence" value="ECO:0007669"/>
    <property type="project" value="UniProtKB-UniRule"/>
</dbReference>
<name>A0A8D0G1L3_STROC</name>
<comment type="function">
    <text evidence="6">Acts as a sulfur carrier required for 2-thiolation of mcm(5)S(2)U at tRNA wobble positions of cytosolic tRNA(Lys), tRNA(Glu) and tRNA(Gln). Serves as sulfur donor in tRNA 2-thiolation reaction by being thiocarboxylated (-COSH) at its C-terminus by MOCS3. The sulfur is then transferred to tRNA to form 2-thiolation of mcm(5)S(2)U. Also acts as a ubiquitin-like protein (UBL) that is covalently conjugated via an isopeptide bond to lysine residues of target proteins. The thiocarboxylated form serves as substrate for conjugation and oxidative stress specifically induces the formation of UBL-protein conjugates.</text>
</comment>
<comment type="subcellular location">
    <subcellularLocation>
        <location evidence="1 6 7">Cytoplasm</location>
    </subcellularLocation>
</comment>
<keyword evidence="8" id="KW-1133">Transmembrane helix</keyword>
<protein>
    <recommendedName>
        <fullName evidence="6 7">Ubiquitin-related modifier 1</fullName>
    </recommendedName>
</protein>
<sequence length="209" mass="24060">MGEEHAEAYKLQLQKLIIFSKSLRRLGTWTQFESHFFSGVKTSSCTCQPLHILLTLDLLCLQRPSLSYVRLVPQYLLNTRRGTFTRLFTGGRLCVCLFLLELVILVAFSASPMVHCFYFRGGAELLFDGVKKHQVTLPCQPEPWDIRNLLKWIKQNLLKERPELFMQGESVRPGILVLINDADWELMGELDYKLQDQDNVLFISTLHGG</sequence>
<dbReference type="FunFam" id="3.10.20.30:FF:000021">
    <property type="entry name" value="Ubiquitin-related modifier 1"/>
    <property type="match status" value="1"/>
</dbReference>
<evidence type="ECO:0000313" key="10">
    <source>
        <dbReference type="Proteomes" id="UP000694551"/>
    </source>
</evidence>
<dbReference type="SUPFAM" id="SSF54285">
    <property type="entry name" value="MoaD/ThiS"/>
    <property type="match status" value="1"/>
</dbReference>
<evidence type="ECO:0000313" key="9">
    <source>
        <dbReference type="Ensembl" id="ENSSOCP00000023443.1"/>
    </source>
</evidence>
<keyword evidence="8" id="KW-0812">Transmembrane</keyword>
<dbReference type="Ensembl" id="ENSSOCT00000024028.1">
    <property type="protein sequence ID" value="ENSSOCP00000023443.1"/>
    <property type="gene ID" value="ENSSOCG00000017305.1"/>
</dbReference>
<organism evidence="9 10">
    <name type="scientific">Strix occidentalis caurina</name>
    <name type="common">northern spotted owl</name>
    <dbReference type="NCBI Taxonomy" id="311401"/>
    <lineage>
        <taxon>Eukaryota</taxon>
        <taxon>Metazoa</taxon>
        <taxon>Chordata</taxon>
        <taxon>Craniata</taxon>
        <taxon>Vertebrata</taxon>
        <taxon>Euteleostomi</taxon>
        <taxon>Archelosauria</taxon>
        <taxon>Archosauria</taxon>
        <taxon>Dinosauria</taxon>
        <taxon>Saurischia</taxon>
        <taxon>Theropoda</taxon>
        <taxon>Coelurosauria</taxon>
        <taxon>Aves</taxon>
        <taxon>Neognathae</taxon>
        <taxon>Neoaves</taxon>
        <taxon>Telluraves</taxon>
        <taxon>Strigiformes</taxon>
        <taxon>Strigidae</taxon>
        <taxon>Strix</taxon>
    </lineage>
</organism>
<dbReference type="HAMAP" id="MF_03048">
    <property type="entry name" value="Urm1"/>
    <property type="match status" value="1"/>
</dbReference>
<evidence type="ECO:0000256" key="4">
    <source>
        <dbReference type="ARBA" id="ARBA00022694"/>
    </source>
</evidence>
<evidence type="ECO:0000256" key="2">
    <source>
        <dbReference type="ARBA" id="ARBA00022490"/>
    </source>
</evidence>
<comment type="pathway">
    <text evidence="6 7">tRNA modification; 5-methoxycarbonylmethyl-2-thiouridine-tRNA biosynthesis.</text>
</comment>
<feature type="modified residue" description="1-thioglycine" evidence="6">
    <location>
        <position position="209"/>
    </location>
</feature>
<dbReference type="Proteomes" id="UP000694551">
    <property type="component" value="Unplaced"/>
</dbReference>
<evidence type="ECO:0000256" key="3">
    <source>
        <dbReference type="ARBA" id="ARBA00022499"/>
    </source>
</evidence>
<dbReference type="GO" id="GO:0032447">
    <property type="term" value="P:protein urmylation"/>
    <property type="evidence" value="ECO:0007669"/>
    <property type="project" value="UniProtKB-UniRule"/>
</dbReference>
<dbReference type="PANTHER" id="PTHR14986">
    <property type="entry name" value="RURM1 PROTEIN"/>
    <property type="match status" value="1"/>
</dbReference>
<evidence type="ECO:0000256" key="6">
    <source>
        <dbReference type="HAMAP-Rule" id="MF_03048"/>
    </source>
</evidence>
<dbReference type="Gene3D" id="3.10.20.30">
    <property type="match status" value="1"/>
</dbReference>
<keyword evidence="3 6" id="KW-1017">Isopeptide bond</keyword>
<keyword evidence="4 6" id="KW-0819">tRNA processing</keyword>
<dbReference type="GO" id="GO:0005829">
    <property type="term" value="C:cytosol"/>
    <property type="evidence" value="ECO:0007669"/>
    <property type="project" value="UniProtKB-UniRule"/>
</dbReference>
<dbReference type="CDD" id="cd01764">
    <property type="entry name" value="Ubl_Urm1"/>
    <property type="match status" value="1"/>
</dbReference>
<proteinExistence type="inferred from homology"/>
<dbReference type="InterPro" id="IPR016155">
    <property type="entry name" value="Mopterin_synth/thiamin_S_b"/>
</dbReference>
<dbReference type="GO" id="GO:0034227">
    <property type="term" value="P:tRNA thio-modification"/>
    <property type="evidence" value="ECO:0007669"/>
    <property type="project" value="UniProtKB-UniRule"/>
</dbReference>
<reference evidence="9" key="2">
    <citation type="submission" date="2025-09" db="UniProtKB">
        <authorList>
            <consortium name="Ensembl"/>
        </authorList>
    </citation>
    <scope>IDENTIFICATION</scope>
</reference>